<reference evidence="1" key="1">
    <citation type="journal article" date="2019" name="bioRxiv">
        <title>The Genome of the Zebra Mussel, Dreissena polymorpha: A Resource for Invasive Species Research.</title>
        <authorList>
            <person name="McCartney M.A."/>
            <person name="Auch B."/>
            <person name="Kono T."/>
            <person name="Mallez S."/>
            <person name="Zhang Y."/>
            <person name="Obille A."/>
            <person name="Becker A."/>
            <person name="Abrahante J.E."/>
            <person name="Garbe J."/>
            <person name="Badalamenti J.P."/>
            <person name="Herman A."/>
            <person name="Mangelson H."/>
            <person name="Liachko I."/>
            <person name="Sullivan S."/>
            <person name="Sone E.D."/>
            <person name="Koren S."/>
            <person name="Silverstein K.A.T."/>
            <person name="Beckman K.B."/>
            <person name="Gohl D.M."/>
        </authorList>
    </citation>
    <scope>NUCLEOTIDE SEQUENCE</scope>
    <source>
        <strain evidence="1">Duluth1</strain>
        <tissue evidence="1">Whole animal</tissue>
    </source>
</reference>
<dbReference type="Proteomes" id="UP000828390">
    <property type="component" value="Unassembled WGS sequence"/>
</dbReference>
<protein>
    <submittedName>
        <fullName evidence="1">Uncharacterized protein</fullName>
    </submittedName>
</protein>
<keyword evidence="2" id="KW-1185">Reference proteome</keyword>
<dbReference type="AlphaFoldDB" id="A0A9D4GI73"/>
<organism evidence="1 2">
    <name type="scientific">Dreissena polymorpha</name>
    <name type="common">Zebra mussel</name>
    <name type="synonym">Mytilus polymorpha</name>
    <dbReference type="NCBI Taxonomy" id="45954"/>
    <lineage>
        <taxon>Eukaryota</taxon>
        <taxon>Metazoa</taxon>
        <taxon>Spiralia</taxon>
        <taxon>Lophotrochozoa</taxon>
        <taxon>Mollusca</taxon>
        <taxon>Bivalvia</taxon>
        <taxon>Autobranchia</taxon>
        <taxon>Heteroconchia</taxon>
        <taxon>Euheterodonta</taxon>
        <taxon>Imparidentia</taxon>
        <taxon>Neoheterodontei</taxon>
        <taxon>Myida</taxon>
        <taxon>Dreissenoidea</taxon>
        <taxon>Dreissenidae</taxon>
        <taxon>Dreissena</taxon>
    </lineage>
</organism>
<gene>
    <name evidence="1" type="ORF">DPMN_144397</name>
</gene>
<name>A0A9D4GI73_DREPO</name>
<comment type="caution">
    <text evidence="1">The sequence shown here is derived from an EMBL/GenBank/DDBJ whole genome shotgun (WGS) entry which is preliminary data.</text>
</comment>
<accession>A0A9D4GI73</accession>
<dbReference type="EMBL" id="JAIWYP010000006">
    <property type="protein sequence ID" value="KAH3815863.1"/>
    <property type="molecule type" value="Genomic_DNA"/>
</dbReference>
<proteinExistence type="predicted"/>
<evidence type="ECO:0000313" key="2">
    <source>
        <dbReference type="Proteomes" id="UP000828390"/>
    </source>
</evidence>
<sequence>MEILLRLYSSPCLRTETNTTEVDLPDRKTHYCWCRKPVLPSPTDAADNRRAKCEIWRRTRWEQKRRDQRQYL</sequence>
<reference evidence="1" key="2">
    <citation type="submission" date="2020-11" db="EMBL/GenBank/DDBJ databases">
        <authorList>
            <person name="McCartney M.A."/>
            <person name="Auch B."/>
            <person name="Kono T."/>
            <person name="Mallez S."/>
            <person name="Becker A."/>
            <person name="Gohl D.M."/>
            <person name="Silverstein K.A.T."/>
            <person name="Koren S."/>
            <person name="Bechman K.B."/>
            <person name="Herman A."/>
            <person name="Abrahante J.E."/>
            <person name="Garbe J."/>
        </authorList>
    </citation>
    <scope>NUCLEOTIDE SEQUENCE</scope>
    <source>
        <strain evidence="1">Duluth1</strain>
        <tissue evidence="1">Whole animal</tissue>
    </source>
</reference>
<evidence type="ECO:0000313" key="1">
    <source>
        <dbReference type="EMBL" id="KAH3815863.1"/>
    </source>
</evidence>